<proteinExistence type="predicted"/>
<dbReference type="Gene3D" id="3.90.550.10">
    <property type="entry name" value="Spore Coat Polysaccharide Biosynthesis Protein SpsA, Chain A"/>
    <property type="match status" value="1"/>
</dbReference>
<dbReference type="NCBIfam" id="NF038302">
    <property type="entry name" value="EPS_HpsE"/>
    <property type="match status" value="1"/>
</dbReference>
<dbReference type="CDD" id="cd00761">
    <property type="entry name" value="Glyco_tranf_GTA_type"/>
    <property type="match status" value="1"/>
</dbReference>
<dbReference type="RefSeq" id="WP_194031147.1">
    <property type="nucleotide sequence ID" value="NZ_JADEWZ010000036.1"/>
</dbReference>
<sequence>MVDFTVAIPTYNGEERLPEVLNKLKSQIIPHNLSWEVIVVDNRSTDNTEGVVRDYQTHWLEDCSLRYAFEPRAGAAFARQHAVEIAQGKYIGFLDDDNLPASNWLSEAYAFGGAHPKVGAFGSEIQGLFENEDKPYVPPDYIPHFYSVLGVIKRGSKARRYEPAQKILPPGAGLAVRRDVWKEAVPQPLFLNHTNKNEGLASEDLEAVFYIQKAGWEVWHNPQMQIQHKIPKDRCEKEYLLSLVRCIGLSRHHLRMIRLQPWQRPFFTQAYLGNDLYKFLRHLLQHGSAKEEDIVTACDRALLGNSLISPFFLWRKRYRDWLAQNDKKND</sequence>
<dbReference type="PANTHER" id="PTHR43685">
    <property type="entry name" value="GLYCOSYLTRANSFERASE"/>
    <property type="match status" value="1"/>
</dbReference>
<dbReference type="Proteomes" id="UP000654482">
    <property type="component" value="Unassembled WGS sequence"/>
</dbReference>
<evidence type="ECO:0000313" key="3">
    <source>
        <dbReference type="Proteomes" id="UP000654482"/>
    </source>
</evidence>
<gene>
    <name evidence="2" type="ORF">IQ249_19395</name>
</gene>
<dbReference type="InterPro" id="IPR001173">
    <property type="entry name" value="Glyco_trans_2-like"/>
</dbReference>
<dbReference type="AlphaFoldDB" id="A0A8J7JDU9"/>
<comment type="caution">
    <text evidence="2">The sequence shown here is derived from an EMBL/GenBank/DDBJ whole genome shotgun (WGS) entry which is preliminary data.</text>
</comment>
<feature type="domain" description="Glycosyltransferase 2-like" evidence="1">
    <location>
        <begin position="5"/>
        <end position="123"/>
    </location>
</feature>
<keyword evidence="3" id="KW-1185">Reference proteome</keyword>
<dbReference type="SUPFAM" id="SSF53448">
    <property type="entry name" value="Nucleotide-diphospho-sugar transferases"/>
    <property type="match status" value="1"/>
</dbReference>
<dbReference type="PANTHER" id="PTHR43685:SF2">
    <property type="entry name" value="GLYCOSYLTRANSFERASE 2-LIKE DOMAIN-CONTAINING PROTEIN"/>
    <property type="match status" value="1"/>
</dbReference>
<name>A0A8J7JDU9_9CYAN</name>
<dbReference type="InterPro" id="IPR050834">
    <property type="entry name" value="Glycosyltransf_2"/>
</dbReference>
<protein>
    <submittedName>
        <fullName evidence="2">Glycosyltransferase family 2 protein</fullName>
    </submittedName>
</protein>
<dbReference type="EMBL" id="JADEWZ010000036">
    <property type="protein sequence ID" value="MBE9118065.1"/>
    <property type="molecule type" value="Genomic_DNA"/>
</dbReference>
<dbReference type="Pfam" id="PF00535">
    <property type="entry name" value="Glycos_transf_2"/>
    <property type="match status" value="1"/>
</dbReference>
<reference evidence="2" key="1">
    <citation type="submission" date="2020-10" db="EMBL/GenBank/DDBJ databases">
        <authorList>
            <person name="Castelo-Branco R."/>
            <person name="Eusebio N."/>
            <person name="Adriana R."/>
            <person name="Vieira A."/>
            <person name="Brugerolle De Fraissinette N."/>
            <person name="Rezende De Castro R."/>
            <person name="Schneider M.P."/>
            <person name="Vasconcelos V."/>
            <person name="Leao P.N."/>
        </authorList>
    </citation>
    <scope>NUCLEOTIDE SEQUENCE</scope>
    <source>
        <strain evidence="2">LEGE 07157</strain>
    </source>
</reference>
<evidence type="ECO:0000259" key="1">
    <source>
        <dbReference type="Pfam" id="PF00535"/>
    </source>
</evidence>
<organism evidence="2 3">
    <name type="scientific">Lusitaniella coriacea LEGE 07157</name>
    <dbReference type="NCBI Taxonomy" id="945747"/>
    <lineage>
        <taxon>Bacteria</taxon>
        <taxon>Bacillati</taxon>
        <taxon>Cyanobacteriota</taxon>
        <taxon>Cyanophyceae</taxon>
        <taxon>Spirulinales</taxon>
        <taxon>Lusitaniellaceae</taxon>
        <taxon>Lusitaniella</taxon>
    </lineage>
</organism>
<evidence type="ECO:0000313" key="2">
    <source>
        <dbReference type="EMBL" id="MBE9118065.1"/>
    </source>
</evidence>
<accession>A0A8J7JDU9</accession>
<dbReference type="InterPro" id="IPR029044">
    <property type="entry name" value="Nucleotide-diphossugar_trans"/>
</dbReference>